<gene>
    <name evidence="11" type="ORF">EVEC_LOCUS5290</name>
</gene>
<evidence type="ECO:0000256" key="5">
    <source>
        <dbReference type="ARBA" id="ARBA00022833"/>
    </source>
</evidence>
<evidence type="ECO:0000256" key="8">
    <source>
        <dbReference type="SAM" id="Coils"/>
    </source>
</evidence>
<proteinExistence type="predicted"/>
<keyword evidence="3" id="KW-0677">Repeat</keyword>
<dbReference type="InterPro" id="IPR013087">
    <property type="entry name" value="Znf_C2H2_type"/>
</dbReference>
<dbReference type="PROSITE" id="PS00028">
    <property type="entry name" value="ZINC_FINGER_C2H2_1"/>
    <property type="match status" value="6"/>
</dbReference>
<feature type="region of interest" description="Disordered" evidence="9">
    <location>
        <begin position="1"/>
        <end position="25"/>
    </location>
</feature>
<sequence>MDTQKRMSEPGNRSPAQETQPITDEDEVFLRERKTYSDLSSFNQFGDLLTSNPVSCDKELLKEGCSASRKESDLYVRDYKVSTSHVNEYVSSENELERSTHHSALSPGANKEGAGGARGDYGTGCDITIDNIPDKIRELVLQPSGSGIQCERSSKNITETQTGEAQNPGSSKRGQFHVLASYIVFIRYDATTFSFSYALSLAKKRSMEFSLVSKAEHKRWRQEIDGFTQYSEWVAKVNESRSEEKLCFESAESVTSYDPAEEYFFHANIPLVDEEEFAEINRFVDGVNKKIDNQEKEVAEADANLRKQKKMWNQREEWDPFLADKLGRKKEIDQAKKYENIHLYICYACGRAFDNEKDMRSHVNTVHLSNQGYSFKCSHCYRRFKKKQHLARHEVTHDATAVFSCDRCSSSFRKKDSLKVHQSRVHHLDEDGKLIETLDFSCNSCSRSFGTVLELRRHKYICMKNKQSSSGAAKSESMSVVSDNTSQPSRSVPSSPQRPLISKVCLVCQNKFASAQSLIRHIGRKHPSEQYVRRYEVLPAASTTENSSLIPLRSARKSLSPPLLDPNLPFACIECQKRFATASALSLHKRRHSGNFPYHCSICGRKYPIASELRKHVRRSHMKNKCSSGVDPDNLAEGIKAYTGSVSPEEAEANVNLESGRFRSEDDLSTFEL</sequence>
<evidence type="ECO:0000256" key="3">
    <source>
        <dbReference type="ARBA" id="ARBA00022737"/>
    </source>
</evidence>
<dbReference type="WBParaSite" id="EVEC_0000567901-mRNA-1">
    <property type="protein sequence ID" value="EVEC_0000567901-mRNA-1"/>
    <property type="gene ID" value="EVEC_0000567901"/>
</dbReference>
<feature type="domain" description="C2H2-type" evidence="10">
    <location>
        <begin position="375"/>
        <end position="397"/>
    </location>
</feature>
<dbReference type="InterPro" id="IPR050888">
    <property type="entry name" value="ZnF_C2H2-type_TF"/>
</dbReference>
<feature type="domain" description="C2H2-type" evidence="10">
    <location>
        <begin position="440"/>
        <end position="467"/>
    </location>
</feature>
<dbReference type="OrthoDB" id="5800876at2759"/>
<dbReference type="PROSITE" id="PS50157">
    <property type="entry name" value="ZINC_FINGER_C2H2_2"/>
    <property type="match status" value="6"/>
</dbReference>
<feature type="domain" description="C2H2-type" evidence="10">
    <location>
        <begin position="570"/>
        <end position="597"/>
    </location>
</feature>
<feature type="compositionally biased region" description="Polar residues" evidence="9">
    <location>
        <begin position="155"/>
        <end position="171"/>
    </location>
</feature>
<dbReference type="GO" id="GO:0000122">
    <property type="term" value="P:negative regulation of transcription by RNA polymerase II"/>
    <property type="evidence" value="ECO:0007669"/>
    <property type="project" value="UniProtKB-ARBA"/>
</dbReference>
<dbReference type="Pfam" id="PF13912">
    <property type="entry name" value="zf-C2H2_6"/>
    <property type="match status" value="1"/>
</dbReference>
<evidence type="ECO:0000256" key="6">
    <source>
        <dbReference type="ARBA" id="ARBA00023242"/>
    </source>
</evidence>
<keyword evidence="6" id="KW-0539">Nucleus</keyword>
<evidence type="ECO:0000256" key="7">
    <source>
        <dbReference type="PROSITE-ProRule" id="PRU00042"/>
    </source>
</evidence>
<keyword evidence="8" id="KW-0175">Coiled coil</keyword>
<dbReference type="SUPFAM" id="SSF57667">
    <property type="entry name" value="beta-beta-alpha zinc fingers"/>
    <property type="match status" value="2"/>
</dbReference>
<dbReference type="SMART" id="SM00355">
    <property type="entry name" value="ZnF_C2H2"/>
    <property type="match status" value="7"/>
</dbReference>
<evidence type="ECO:0000313" key="13">
    <source>
        <dbReference type="WBParaSite" id="EVEC_0000567901-mRNA-1"/>
    </source>
</evidence>
<keyword evidence="5" id="KW-0862">Zinc</keyword>
<evidence type="ECO:0000256" key="1">
    <source>
        <dbReference type="ARBA" id="ARBA00004123"/>
    </source>
</evidence>
<evidence type="ECO:0000259" key="10">
    <source>
        <dbReference type="PROSITE" id="PS50157"/>
    </source>
</evidence>
<reference evidence="11 12" key="2">
    <citation type="submission" date="2018-10" db="EMBL/GenBank/DDBJ databases">
        <authorList>
            <consortium name="Pathogen Informatics"/>
        </authorList>
    </citation>
    <scope>NUCLEOTIDE SEQUENCE [LARGE SCALE GENOMIC DNA]</scope>
</reference>
<protein>
    <submittedName>
        <fullName evidence="13">Zinc finger protein</fullName>
    </submittedName>
</protein>
<feature type="region of interest" description="Disordered" evidence="9">
    <location>
        <begin position="90"/>
        <end position="117"/>
    </location>
</feature>
<comment type="subcellular location">
    <subcellularLocation>
        <location evidence="1">Nucleus</location>
    </subcellularLocation>
</comment>
<keyword evidence="2" id="KW-0479">Metal-binding</keyword>
<feature type="compositionally biased region" description="Low complexity" evidence="9">
    <location>
        <begin position="486"/>
        <end position="497"/>
    </location>
</feature>
<dbReference type="GO" id="GO:0008270">
    <property type="term" value="F:zinc ion binding"/>
    <property type="evidence" value="ECO:0007669"/>
    <property type="project" value="UniProtKB-KW"/>
</dbReference>
<feature type="domain" description="C2H2-type" evidence="10">
    <location>
        <begin position="598"/>
        <end position="626"/>
    </location>
</feature>
<feature type="region of interest" description="Disordered" evidence="9">
    <location>
        <begin position="147"/>
        <end position="171"/>
    </location>
</feature>
<dbReference type="FunFam" id="3.30.160.60:FF:000446">
    <property type="entry name" value="Zinc finger protein"/>
    <property type="match status" value="1"/>
</dbReference>
<keyword evidence="12" id="KW-1185">Reference proteome</keyword>
<reference evidence="13" key="1">
    <citation type="submission" date="2017-02" db="UniProtKB">
        <authorList>
            <consortium name="WormBaseParasite"/>
        </authorList>
    </citation>
    <scope>IDENTIFICATION</scope>
</reference>
<evidence type="ECO:0000256" key="9">
    <source>
        <dbReference type="SAM" id="MobiDB-lite"/>
    </source>
</evidence>
<dbReference type="PANTHER" id="PTHR24406">
    <property type="entry name" value="TRANSCRIPTIONAL REPRESSOR CTCFL-RELATED"/>
    <property type="match status" value="1"/>
</dbReference>
<evidence type="ECO:0000313" key="11">
    <source>
        <dbReference type="EMBL" id="VDD90539.1"/>
    </source>
</evidence>
<dbReference type="GO" id="GO:0005634">
    <property type="term" value="C:nucleus"/>
    <property type="evidence" value="ECO:0007669"/>
    <property type="project" value="UniProtKB-SubCell"/>
</dbReference>
<name>A0A0N4V608_ENTVE</name>
<evidence type="ECO:0000256" key="4">
    <source>
        <dbReference type="ARBA" id="ARBA00022771"/>
    </source>
</evidence>
<feature type="domain" description="C2H2-type" evidence="10">
    <location>
        <begin position="403"/>
        <end position="431"/>
    </location>
</feature>
<dbReference type="EMBL" id="UXUI01008114">
    <property type="protein sequence ID" value="VDD90539.1"/>
    <property type="molecule type" value="Genomic_DNA"/>
</dbReference>
<dbReference type="InterPro" id="IPR036236">
    <property type="entry name" value="Znf_C2H2_sf"/>
</dbReference>
<feature type="coiled-coil region" evidence="8">
    <location>
        <begin position="284"/>
        <end position="311"/>
    </location>
</feature>
<accession>A0A0N4V608</accession>
<organism evidence="13">
    <name type="scientific">Enterobius vermicularis</name>
    <name type="common">Human pinworm</name>
    <dbReference type="NCBI Taxonomy" id="51028"/>
    <lineage>
        <taxon>Eukaryota</taxon>
        <taxon>Metazoa</taxon>
        <taxon>Ecdysozoa</taxon>
        <taxon>Nematoda</taxon>
        <taxon>Chromadorea</taxon>
        <taxon>Rhabditida</taxon>
        <taxon>Spirurina</taxon>
        <taxon>Oxyuridomorpha</taxon>
        <taxon>Oxyuroidea</taxon>
        <taxon>Oxyuridae</taxon>
        <taxon>Enterobius</taxon>
    </lineage>
</organism>
<dbReference type="Pfam" id="PF00096">
    <property type="entry name" value="zf-C2H2"/>
    <property type="match status" value="1"/>
</dbReference>
<dbReference type="Gene3D" id="3.30.160.60">
    <property type="entry name" value="Classic Zinc Finger"/>
    <property type="match status" value="5"/>
</dbReference>
<dbReference type="STRING" id="51028.A0A0N4V608"/>
<evidence type="ECO:0000313" key="12">
    <source>
        <dbReference type="Proteomes" id="UP000274131"/>
    </source>
</evidence>
<dbReference type="Proteomes" id="UP000274131">
    <property type="component" value="Unassembled WGS sequence"/>
</dbReference>
<evidence type="ECO:0000256" key="2">
    <source>
        <dbReference type="ARBA" id="ARBA00022723"/>
    </source>
</evidence>
<feature type="region of interest" description="Disordered" evidence="9">
    <location>
        <begin position="473"/>
        <end position="497"/>
    </location>
</feature>
<keyword evidence="4 7" id="KW-0863">Zinc-finger</keyword>
<dbReference type="AlphaFoldDB" id="A0A0N4V608"/>
<feature type="domain" description="C2H2-type" evidence="10">
    <location>
        <begin position="344"/>
        <end position="372"/>
    </location>
</feature>